<dbReference type="GO" id="GO:0004364">
    <property type="term" value="F:glutathione transferase activity"/>
    <property type="evidence" value="ECO:0007669"/>
    <property type="project" value="TreeGrafter"/>
</dbReference>
<feature type="domain" description="GST C-terminal" evidence="2">
    <location>
        <begin position="86"/>
        <end position="201"/>
    </location>
</feature>
<evidence type="ECO:0000313" key="4">
    <source>
        <dbReference type="Proteomes" id="UP001165289"/>
    </source>
</evidence>
<evidence type="ECO:0008006" key="5">
    <source>
        <dbReference type="Google" id="ProtNLM"/>
    </source>
</evidence>
<dbReference type="SFLD" id="SFLDS00019">
    <property type="entry name" value="Glutathione_Transferase_(cytos"/>
    <property type="match status" value="1"/>
</dbReference>
<dbReference type="AlphaFoldDB" id="A0AAV7K4E9"/>
<evidence type="ECO:0000313" key="3">
    <source>
        <dbReference type="EMBL" id="KAI6655980.1"/>
    </source>
</evidence>
<dbReference type="CDD" id="cd03039">
    <property type="entry name" value="GST_N_Sigma_like"/>
    <property type="match status" value="1"/>
</dbReference>
<dbReference type="PROSITE" id="PS50405">
    <property type="entry name" value="GST_CTER"/>
    <property type="match status" value="1"/>
</dbReference>
<evidence type="ECO:0000259" key="1">
    <source>
        <dbReference type="PROSITE" id="PS50404"/>
    </source>
</evidence>
<dbReference type="InterPro" id="IPR004046">
    <property type="entry name" value="GST_C"/>
</dbReference>
<dbReference type="EMBL" id="JAKMXF010000166">
    <property type="protein sequence ID" value="KAI6655980.1"/>
    <property type="molecule type" value="Genomic_DNA"/>
</dbReference>
<dbReference type="InterPro" id="IPR004045">
    <property type="entry name" value="Glutathione_S-Trfase_N"/>
</dbReference>
<proteinExistence type="predicted"/>
<dbReference type="Gene3D" id="3.40.30.10">
    <property type="entry name" value="Glutaredoxin"/>
    <property type="match status" value="1"/>
</dbReference>
<dbReference type="SUPFAM" id="SSF52833">
    <property type="entry name" value="Thioredoxin-like"/>
    <property type="match status" value="1"/>
</dbReference>
<protein>
    <recommendedName>
        <fullName evidence="5">Glutathione S-transferase</fullName>
    </recommendedName>
</protein>
<accession>A0AAV7K4E9</accession>
<sequence length="201" mass="22443">MASEAKPKLYYFDLPGRGEVTRLILVAAGKEFEDIRISSFEEWTTKYKADSPLGLAPYYEEGGVKIGGSLCIARLVAEANGLGGSNCIENALLSSYADLMSDMTTKFYPFMFGPEDKKEEAKKECLKNMPAKFAQLEKSIKDDGTFLGKPSWPDFLLSQLCQEAIQYQLGDTFKDCPKIGKVIARVDSNPKIQEFRAKHKK</sequence>
<dbReference type="SUPFAM" id="SSF47616">
    <property type="entry name" value="GST C-terminal domain-like"/>
    <property type="match status" value="1"/>
</dbReference>
<dbReference type="InterPro" id="IPR036249">
    <property type="entry name" value="Thioredoxin-like_sf"/>
</dbReference>
<evidence type="ECO:0000259" key="2">
    <source>
        <dbReference type="PROSITE" id="PS50405"/>
    </source>
</evidence>
<dbReference type="PANTHER" id="PTHR11571:SF150">
    <property type="entry name" value="GLUTATHIONE S-TRANSFERASE"/>
    <property type="match status" value="1"/>
</dbReference>
<name>A0AAV7K4E9_9METZ</name>
<dbReference type="PANTHER" id="PTHR11571">
    <property type="entry name" value="GLUTATHIONE S-TRANSFERASE"/>
    <property type="match status" value="1"/>
</dbReference>
<dbReference type="InterPro" id="IPR040079">
    <property type="entry name" value="Glutathione_S-Trfase"/>
</dbReference>
<organism evidence="3 4">
    <name type="scientific">Oopsacas minuta</name>
    <dbReference type="NCBI Taxonomy" id="111878"/>
    <lineage>
        <taxon>Eukaryota</taxon>
        <taxon>Metazoa</taxon>
        <taxon>Porifera</taxon>
        <taxon>Hexactinellida</taxon>
        <taxon>Hexasterophora</taxon>
        <taxon>Lyssacinosida</taxon>
        <taxon>Leucopsacidae</taxon>
        <taxon>Oopsacas</taxon>
    </lineage>
</organism>
<dbReference type="Pfam" id="PF14497">
    <property type="entry name" value="GST_C_3"/>
    <property type="match status" value="1"/>
</dbReference>
<reference evidence="3 4" key="1">
    <citation type="journal article" date="2023" name="BMC Biol.">
        <title>The compact genome of the sponge Oopsacas minuta (Hexactinellida) is lacking key metazoan core genes.</title>
        <authorList>
            <person name="Santini S."/>
            <person name="Schenkelaars Q."/>
            <person name="Jourda C."/>
            <person name="Duchesne M."/>
            <person name="Belahbib H."/>
            <person name="Rocher C."/>
            <person name="Selva M."/>
            <person name="Riesgo A."/>
            <person name="Vervoort M."/>
            <person name="Leys S.P."/>
            <person name="Kodjabachian L."/>
            <person name="Le Bivic A."/>
            <person name="Borchiellini C."/>
            <person name="Claverie J.M."/>
            <person name="Renard E."/>
        </authorList>
    </citation>
    <scope>NUCLEOTIDE SEQUENCE [LARGE SCALE GENOMIC DNA]</scope>
    <source>
        <strain evidence="3">SPO-2</strain>
    </source>
</reference>
<feature type="domain" description="GST N-terminal" evidence="1">
    <location>
        <begin position="5"/>
        <end position="84"/>
    </location>
</feature>
<dbReference type="InterPro" id="IPR050213">
    <property type="entry name" value="GST_superfamily"/>
</dbReference>
<keyword evidence="4" id="KW-1185">Reference proteome</keyword>
<dbReference type="InterPro" id="IPR036282">
    <property type="entry name" value="Glutathione-S-Trfase_C_sf"/>
</dbReference>
<dbReference type="InterPro" id="IPR010987">
    <property type="entry name" value="Glutathione-S-Trfase_C-like"/>
</dbReference>
<dbReference type="Pfam" id="PF02798">
    <property type="entry name" value="GST_N"/>
    <property type="match status" value="1"/>
</dbReference>
<dbReference type="Proteomes" id="UP001165289">
    <property type="component" value="Unassembled WGS sequence"/>
</dbReference>
<dbReference type="PROSITE" id="PS50404">
    <property type="entry name" value="GST_NTER"/>
    <property type="match status" value="1"/>
</dbReference>
<dbReference type="GO" id="GO:0006749">
    <property type="term" value="P:glutathione metabolic process"/>
    <property type="evidence" value="ECO:0007669"/>
    <property type="project" value="TreeGrafter"/>
</dbReference>
<dbReference type="Gene3D" id="1.20.1050.10">
    <property type="match status" value="1"/>
</dbReference>
<comment type="caution">
    <text evidence="3">The sequence shown here is derived from an EMBL/GenBank/DDBJ whole genome shotgun (WGS) entry which is preliminary data.</text>
</comment>
<gene>
    <name evidence="3" type="ORF">LOD99_1714</name>
</gene>